<dbReference type="EMBL" id="CP000530">
    <property type="protein sequence ID" value="ABM39494.1"/>
    <property type="molecule type" value="Genomic_DNA"/>
</dbReference>
<dbReference type="OrthoDB" id="8545945at2"/>
<sequence length="293" mass="32454">MQETKTVLSEYTQMSPFIKSDTKVCWDCLRAKPLRELKPYNPVPGLLVWQCGCGQSALPPFMTVAGGKVIICEDLTGDSLPDEWTGVCVSGNDAKSFWYIGHDLGERSFNKLPLEIVTIKGAVAYVENNAACKNTLAMTDAAIAVWKAVECAQAVVCESLPENLPKDWLVMNAPRPILGDQIAQGAFMHGVYYAAINPSVEFAQDLVRRNLINDARVVFVASKVTQEAMALETISPEYQNAYRKMPDHNRANAISSFVLKLNRGKTYCEIKELARRAYVAMQEEELLKVVPTA</sequence>
<dbReference type="Proteomes" id="UP000000644">
    <property type="component" value="Plasmid pPNAP01"/>
</dbReference>
<evidence type="ECO:0000313" key="2">
    <source>
        <dbReference type="Proteomes" id="UP000000644"/>
    </source>
</evidence>
<geneLocation type="plasmid" evidence="1 2">
    <name>pPNAP01</name>
</geneLocation>
<name>A1VV16_POLNA</name>
<organism evidence="1 2">
    <name type="scientific">Polaromonas naphthalenivorans (strain CJ2)</name>
    <dbReference type="NCBI Taxonomy" id="365044"/>
    <lineage>
        <taxon>Bacteria</taxon>
        <taxon>Pseudomonadati</taxon>
        <taxon>Pseudomonadota</taxon>
        <taxon>Betaproteobacteria</taxon>
        <taxon>Burkholderiales</taxon>
        <taxon>Comamonadaceae</taxon>
        <taxon>Polaromonas</taxon>
    </lineage>
</organism>
<dbReference type="AlphaFoldDB" id="A1VV16"/>
<dbReference type="RefSeq" id="WP_011797867.1">
    <property type="nucleotide sequence ID" value="NC_008757.1"/>
</dbReference>
<dbReference type="KEGG" id="pna:Pnap_4211"/>
<keyword evidence="1" id="KW-0614">Plasmid</keyword>
<reference evidence="2" key="1">
    <citation type="journal article" date="2009" name="Environ. Microbiol.">
        <title>The genome of Polaromonas naphthalenivorans strain CJ2, isolated from coal tar-contaminated sediment, reveals physiological and metabolic versatility and evolution through extensive horizontal gene transfer.</title>
        <authorList>
            <person name="Yagi J.M."/>
            <person name="Sims D."/>
            <person name="Brettin T."/>
            <person name="Bruce D."/>
            <person name="Madsen E.L."/>
        </authorList>
    </citation>
    <scope>NUCLEOTIDE SEQUENCE [LARGE SCALE GENOMIC DNA]</scope>
    <source>
        <strain evidence="2">CJ2</strain>
        <plasmid evidence="2">Plasmid pPNAP01</plasmid>
    </source>
</reference>
<proteinExistence type="predicted"/>
<protein>
    <submittedName>
        <fullName evidence="1">Uncharacterized protein</fullName>
    </submittedName>
</protein>
<gene>
    <name evidence="1" type="ordered locus">Pnap_4211</name>
</gene>
<keyword evidence="2" id="KW-1185">Reference proteome</keyword>
<evidence type="ECO:0000313" key="1">
    <source>
        <dbReference type="EMBL" id="ABM39494.1"/>
    </source>
</evidence>
<dbReference type="HOGENOM" id="CLU_949490_0_0_4"/>
<accession>A1VV16</accession>